<dbReference type="OrthoDB" id="10295419at2759"/>
<evidence type="ECO:0000256" key="1">
    <source>
        <dbReference type="SAM" id="MobiDB-lite"/>
    </source>
</evidence>
<comment type="caution">
    <text evidence="2">The sequence shown here is derived from an EMBL/GenBank/DDBJ whole genome shotgun (WGS) entry which is preliminary data.</text>
</comment>
<evidence type="ECO:0000313" key="3">
    <source>
        <dbReference type="Proteomes" id="UP000697127"/>
    </source>
</evidence>
<dbReference type="Proteomes" id="UP000697127">
    <property type="component" value="Unassembled WGS sequence"/>
</dbReference>
<accession>A0A9P6WK02</accession>
<evidence type="ECO:0000313" key="2">
    <source>
        <dbReference type="EMBL" id="KAG0687517.1"/>
    </source>
</evidence>
<organism evidence="2 3">
    <name type="scientific">Pichia californica</name>
    <dbReference type="NCBI Taxonomy" id="460514"/>
    <lineage>
        <taxon>Eukaryota</taxon>
        <taxon>Fungi</taxon>
        <taxon>Dikarya</taxon>
        <taxon>Ascomycota</taxon>
        <taxon>Saccharomycotina</taxon>
        <taxon>Pichiomycetes</taxon>
        <taxon>Pichiales</taxon>
        <taxon>Pichiaceae</taxon>
        <taxon>Pichia</taxon>
    </lineage>
</organism>
<sequence length="246" mass="28114">MIRVPMEIVENNGYANDVRPSARKILAEKDVNVVSKHTSNKLTNVLTVQELEQRAKILRRRKNMPLPGIPISDFRGIQKRDHNHDKKKRGGSGGENILQNLDKLREKMKQNHDNNPLNKLPSSTIRPGDWILDNPVNTGSFTSQLQRILDAKRSETSRAIIKKNSINLSNMEFVGTVQCIQVMSDSLKIVEVIRDKNEKEIFKIGLVALWNEWVDIKKGDSILFEDVTQSLSSQIQWSLKWKKLVG</sequence>
<protein>
    <submittedName>
        <fullName evidence="2">Uncharacterized protein</fullName>
    </submittedName>
</protein>
<keyword evidence="3" id="KW-1185">Reference proteome</keyword>
<name>A0A9P6WK02_9ASCO</name>
<feature type="region of interest" description="Disordered" evidence="1">
    <location>
        <begin position="68"/>
        <end position="96"/>
    </location>
</feature>
<dbReference type="AlphaFoldDB" id="A0A9P6WK02"/>
<dbReference type="EMBL" id="PUHW01000250">
    <property type="protein sequence ID" value="KAG0687517.1"/>
    <property type="molecule type" value="Genomic_DNA"/>
</dbReference>
<reference evidence="2" key="1">
    <citation type="submission" date="2020-11" db="EMBL/GenBank/DDBJ databases">
        <title>Kefir isolates.</title>
        <authorList>
            <person name="Marcisauskas S."/>
            <person name="Kim Y."/>
            <person name="Blasche S."/>
        </authorList>
    </citation>
    <scope>NUCLEOTIDE SEQUENCE</scope>
    <source>
        <strain evidence="2">Olga-1</strain>
    </source>
</reference>
<proteinExistence type="predicted"/>
<gene>
    <name evidence="2" type="ORF">C6P40_002253</name>
</gene>